<evidence type="ECO:0000256" key="10">
    <source>
        <dbReference type="ARBA" id="ARBA00023180"/>
    </source>
</evidence>
<organism evidence="15 16">
    <name type="scientific">Nesidiocoris tenuis</name>
    <dbReference type="NCBI Taxonomy" id="355587"/>
    <lineage>
        <taxon>Eukaryota</taxon>
        <taxon>Metazoa</taxon>
        <taxon>Ecdysozoa</taxon>
        <taxon>Arthropoda</taxon>
        <taxon>Hexapoda</taxon>
        <taxon>Insecta</taxon>
        <taxon>Pterygota</taxon>
        <taxon>Neoptera</taxon>
        <taxon>Paraneoptera</taxon>
        <taxon>Hemiptera</taxon>
        <taxon>Heteroptera</taxon>
        <taxon>Panheteroptera</taxon>
        <taxon>Cimicomorpha</taxon>
        <taxon>Miridae</taxon>
        <taxon>Dicyphina</taxon>
        <taxon>Nesidiocoris</taxon>
    </lineage>
</organism>
<keyword evidence="7 14" id="KW-0472">Membrane</keyword>
<evidence type="ECO:0000256" key="12">
    <source>
        <dbReference type="ARBA" id="ARBA00042244"/>
    </source>
</evidence>
<keyword evidence="16" id="KW-1185">Reference proteome</keyword>
<comment type="similarity">
    <text evidence="3">Belongs to the CD36 family.</text>
</comment>
<keyword evidence="4" id="KW-1003">Cell membrane</keyword>
<gene>
    <name evidence="15" type="ORF">NTJ_00298</name>
</gene>
<evidence type="ECO:0000313" key="15">
    <source>
        <dbReference type="EMBL" id="BES87493.1"/>
    </source>
</evidence>
<evidence type="ECO:0000256" key="6">
    <source>
        <dbReference type="ARBA" id="ARBA00022989"/>
    </source>
</evidence>
<evidence type="ECO:0000313" key="16">
    <source>
        <dbReference type="Proteomes" id="UP001307889"/>
    </source>
</evidence>
<evidence type="ECO:0000256" key="9">
    <source>
        <dbReference type="ARBA" id="ARBA00023170"/>
    </source>
</evidence>
<evidence type="ECO:0000256" key="8">
    <source>
        <dbReference type="ARBA" id="ARBA00023157"/>
    </source>
</evidence>
<evidence type="ECO:0000256" key="13">
    <source>
        <dbReference type="SAM" id="MobiDB-lite"/>
    </source>
</evidence>
<dbReference type="Proteomes" id="UP001307889">
    <property type="component" value="Chromosome 1"/>
</dbReference>
<dbReference type="PRINTS" id="PR01609">
    <property type="entry name" value="CD36FAMILY"/>
</dbReference>
<comment type="subcellular location">
    <subcellularLocation>
        <location evidence="2">Cell membrane</location>
        <topology evidence="2">Multi-pass membrane protein</topology>
    </subcellularLocation>
    <subcellularLocation>
        <location evidence="1">Membrane</location>
        <location evidence="1">Caveola</location>
        <topology evidence="1">Multi-pass membrane protein</topology>
    </subcellularLocation>
</comment>
<evidence type="ECO:0000256" key="5">
    <source>
        <dbReference type="ARBA" id="ARBA00022692"/>
    </source>
</evidence>
<keyword evidence="8" id="KW-1015">Disulfide bond</keyword>
<proteinExistence type="inferred from homology"/>
<evidence type="ECO:0000256" key="3">
    <source>
        <dbReference type="ARBA" id="ARBA00010532"/>
    </source>
</evidence>
<evidence type="ECO:0000256" key="11">
    <source>
        <dbReference type="ARBA" id="ARBA00040821"/>
    </source>
</evidence>
<evidence type="ECO:0000256" key="14">
    <source>
        <dbReference type="SAM" id="Phobius"/>
    </source>
</evidence>
<reference evidence="15 16" key="1">
    <citation type="submission" date="2023-09" db="EMBL/GenBank/DDBJ databases">
        <title>Nesidiocoris tenuis whole genome shotgun sequence.</title>
        <authorList>
            <person name="Shibata T."/>
            <person name="Shimoda M."/>
            <person name="Kobayashi T."/>
            <person name="Uehara T."/>
        </authorList>
    </citation>
    <scope>NUCLEOTIDE SEQUENCE [LARGE SCALE GENOMIC DNA]</scope>
    <source>
        <strain evidence="15 16">Japan</strain>
    </source>
</reference>
<protein>
    <recommendedName>
        <fullName evidence="11">Scavenger receptor class B member 1</fullName>
    </recommendedName>
    <alternativeName>
        <fullName evidence="12">SR-BI</fullName>
    </alternativeName>
</protein>
<dbReference type="PANTHER" id="PTHR11923">
    <property type="entry name" value="SCAVENGER RECEPTOR CLASS B TYPE-1 SR-B1"/>
    <property type="match status" value="1"/>
</dbReference>
<accession>A0ABN7A5L4</accession>
<sequence length="565" mass="64341">MATEVLYTSCPQLGSQIYVTTTVPMKSSPSPPTLLDKIKNFFLCESIERKKKNKQLPENAFRLRKFLGITILSSVFLVSLVGSGVMWFTDIYVEEIINQMTIRPGSEVFEAWKKPPMKLLICIHIFNYTNMPEYMAKIDDKIKIEEVGPYCYRETQMKKNVTFNSDGTVTYGDVRKHEFDPIESKGSPNDTLVVPNLALIGALGMTKNLNFLMKLSLSMFLKNIIHYKESMMEVKADQFILGYDDKLVKLGLKLAKLLKAEIPFDKFGLLSARATETDDSITVRTGTNDVDRIGIVTEVNGEPQMYAWPGEECNRIDGSDGAFFPRRTINESATLYLFHKDMCRRMPFVFGREVEFQEGVKAMRFVPAPQLFQSKGTCFCLNNTFCPPDGVFDTSPCHEGAPVLMSFPHFLHSDPILSAPFEGLRPDPEKHSFHIDIQRMLGFTVDSVSRIQMNMQVRKSRGYEGFLKEFPDKMILPIAWLQVSTGKMPDSLFRVIYHATFTVKRMQIALRWGTLLLTAVTFFFLIRYIRRKPATAVEDPSSKENRMASQEMLSGGPSVDYLTRL</sequence>
<feature type="region of interest" description="Disordered" evidence="13">
    <location>
        <begin position="539"/>
        <end position="565"/>
    </location>
</feature>
<keyword evidence="5 14" id="KW-0812">Transmembrane</keyword>
<keyword evidence="6 14" id="KW-1133">Transmembrane helix</keyword>
<dbReference type="Pfam" id="PF01130">
    <property type="entry name" value="CD36"/>
    <property type="match status" value="1"/>
</dbReference>
<dbReference type="InterPro" id="IPR002159">
    <property type="entry name" value="CD36_fam"/>
</dbReference>
<name>A0ABN7A5L4_9HEMI</name>
<feature type="transmembrane region" description="Helical" evidence="14">
    <location>
        <begin position="508"/>
        <end position="526"/>
    </location>
</feature>
<evidence type="ECO:0000256" key="1">
    <source>
        <dbReference type="ARBA" id="ARBA00004189"/>
    </source>
</evidence>
<dbReference type="EMBL" id="AP028909">
    <property type="protein sequence ID" value="BES87493.1"/>
    <property type="molecule type" value="Genomic_DNA"/>
</dbReference>
<feature type="transmembrane region" description="Helical" evidence="14">
    <location>
        <begin position="66"/>
        <end position="88"/>
    </location>
</feature>
<evidence type="ECO:0000256" key="4">
    <source>
        <dbReference type="ARBA" id="ARBA00022475"/>
    </source>
</evidence>
<dbReference type="PANTHER" id="PTHR11923:SF110">
    <property type="entry name" value="SCAVENGER RECEPTOR CLASS B MEMBER 1"/>
    <property type="match status" value="1"/>
</dbReference>
<evidence type="ECO:0000256" key="2">
    <source>
        <dbReference type="ARBA" id="ARBA00004651"/>
    </source>
</evidence>
<evidence type="ECO:0000256" key="7">
    <source>
        <dbReference type="ARBA" id="ARBA00023136"/>
    </source>
</evidence>
<keyword evidence="10" id="KW-0325">Glycoprotein</keyword>
<keyword evidence="9 15" id="KW-0675">Receptor</keyword>